<comment type="caution">
    <text evidence="1">The sequence shown here is derived from an EMBL/GenBank/DDBJ whole genome shotgun (WGS) entry which is preliminary data.</text>
</comment>
<evidence type="ECO:0000313" key="1">
    <source>
        <dbReference type="EMBL" id="CAL8129305.1"/>
    </source>
</evidence>
<organism evidence="1 2">
    <name type="scientific">Orchesella dallaii</name>
    <dbReference type="NCBI Taxonomy" id="48710"/>
    <lineage>
        <taxon>Eukaryota</taxon>
        <taxon>Metazoa</taxon>
        <taxon>Ecdysozoa</taxon>
        <taxon>Arthropoda</taxon>
        <taxon>Hexapoda</taxon>
        <taxon>Collembola</taxon>
        <taxon>Entomobryomorpha</taxon>
        <taxon>Entomobryoidea</taxon>
        <taxon>Orchesellidae</taxon>
        <taxon>Orchesellinae</taxon>
        <taxon>Orchesella</taxon>
    </lineage>
</organism>
<evidence type="ECO:0000313" key="2">
    <source>
        <dbReference type="Proteomes" id="UP001642540"/>
    </source>
</evidence>
<keyword evidence="2" id="KW-1185">Reference proteome</keyword>
<gene>
    <name evidence="1" type="ORF">ODALV1_LOCUS23064</name>
</gene>
<reference evidence="1 2" key="1">
    <citation type="submission" date="2024-08" db="EMBL/GenBank/DDBJ databases">
        <authorList>
            <person name="Cucini C."/>
            <person name="Frati F."/>
        </authorList>
    </citation>
    <scope>NUCLEOTIDE SEQUENCE [LARGE SCALE GENOMIC DNA]</scope>
</reference>
<name>A0ABP1RJU5_9HEXA</name>
<dbReference type="EMBL" id="CAXLJM020000076">
    <property type="protein sequence ID" value="CAL8129305.1"/>
    <property type="molecule type" value="Genomic_DNA"/>
</dbReference>
<dbReference type="Gene3D" id="3.80.10.10">
    <property type="entry name" value="Ribonuclease Inhibitor"/>
    <property type="match status" value="1"/>
</dbReference>
<evidence type="ECO:0008006" key="3">
    <source>
        <dbReference type="Google" id="ProtNLM"/>
    </source>
</evidence>
<dbReference type="InterPro" id="IPR032675">
    <property type="entry name" value="LRR_dom_sf"/>
</dbReference>
<proteinExistence type="predicted"/>
<sequence length="487" mass="56363">MSYLIKERMMRDKANQDDSVTFGDSGVVANETLNIDRLPNEMLEKIFENLIELENGDGSKRNSKLDENNESYLNCRLVSTRWKFWMESVLEKKSISIWKAKSVPISITNIEAEPPALGHLFVLKTVDRFTPVKWASLPPALESWEEKGNPFPSQSLKLTSPVDPDRFIRFLNPHPNDRFDRSQKPRSRAQLIRLTGFFSKFGEHLTSLILTSVTLSPETFIGILQNTPKLKALNIIRVLFRGKLANCAQLPALQHLKHLRVFHAKIMLKKADAIDFDLPSNIDKKIKLYNWILSPFQQQLLTLDTDAQSGIATAANFANLERLFISHVQTYHIDDPRFLQPKLFLYPRLKSLFLTGVEFRFNRDIDIMKWFKHHIEPLAETLSELHLDLSRKWIEDGPLFQLSTKLTHSQNKTDKVVFPEMKTFVITLPRCPEEVEVIKTLIKGFPNLEALTFLERKFWTGGAKNIVDREGYAKVCLKLKKIMMRRF</sequence>
<protein>
    <recommendedName>
        <fullName evidence="3">F-box domain-containing protein</fullName>
    </recommendedName>
</protein>
<dbReference type="Proteomes" id="UP001642540">
    <property type="component" value="Unassembled WGS sequence"/>
</dbReference>
<dbReference type="SUPFAM" id="SSF52047">
    <property type="entry name" value="RNI-like"/>
    <property type="match status" value="1"/>
</dbReference>
<accession>A0ABP1RJU5</accession>